<dbReference type="RefSeq" id="WP_212903978.1">
    <property type="nucleotide sequence ID" value="NZ_BOPZ01000015.1"/>
</dbReference>
<evidence type="ECO:0000256" key="4">
    <source>
        <dbReference type="ARBA" id="ARBA00023136"/>
    </source>
</evidence>
<dbReference type="EMBL" id="BOPZ01000015">
    <property type="protein sequence ID" value="GIM29272.1"/>
    <property type="molecule type" value="Genomic_DNA"/>
</dbReference>
<feature type="transmembrane region" description="Helical" evidence="5">
    <location>
        <begin position="271"/>
        <end position="289"/>
    </location>
</feature>
<dbReference type="Proteomes" id="UP000679179">
    <property type="component" value="Unassembled WGS sequence"/>
</dbReference>
<sequence>MENEKNYFHSKTHPLKDIVVLIPAFNPDNKLVILINELTELGVENIIVVDDGSKNECKNIFEIIRSFNQCDVLQHAVNLGKGRALKTGFNHFLNHYKGFTGVITVDADGQHKCGDIVKVAQALGDNQNSLILGTRNFKDKNIPFRSRFGNLMTAKLFNYFAGMNISDTQTGLRGIPYHNVLSMIKISGEKYEFEMNMLMECIQKRTDIKEIGIETIYIDENKSSHFNPITDSVRIYVVFLKFIFSSFASFFVDILSFIIFIKVFVILVPDYFILLSTIGSRVLSSAFNYTVNRKAVFYFKDNKKNTMMKYYLLCIIQMFVSALGVSFIYNQIHQYEVVIKMVVDSLLFLTSFRIQRDWVFKSKTSSNSLTWENFRQ</sequence>
<keyword evidence="3 5" id="KW-1133">Transmembrane helix</keyword>
<comment type="subcellular location">
    <subcellularLocation>
        <location evidence="1">Membrane</location>
        <topology evidence="1">Multi-pass membrane protein</topology>
    </subcellularLocation>
</comment>
<keyword evidence="9" id="KW-1185">Reference proteome</keyword>
<evidence type="ECO:0000256" key="2">
    <source>
        <dbReference type="ARBA" id="ARBA00022692"/>
    </source>
</evidence>
<dbReference type="InterPro" id="IPR001173">
    <property type="entry name" value="Glyco_trans_2-like"/>
</dbReference>
<feature type="domain" description="GtrA/DPMS transmembrane" evidence="7">
    <location>
        <begin position="241"/>
        <end position="360"/>
    </location>
</feature>
<dbReference type="PANTHER" id="PTHR10859">
    <property type="entry name" value="GLYCOSYL TRANSFERASE"/>
    <property type="match status" value="1"/>
</dbReference>
<evidence type="ECO:0000256" key="3">
    <source>
        <dbReference type="ARBA" id="ARBA00022989"/>
    </source>
</evidence>
<dbReference type="InterPro" id="IPR029044">
    <property type="entry name" value="Nucleotide-diphossugar_trans"/>
</dbReference>
<dbReference type="AlphaFoldDB" id="A0A919RZW6"/>
<comment type="caution">
    <text evidence="8">The sequence shown here is derived from an EMBL/GenBank/DDBJ whole genome shotgun (WGS) entry which is preliminary data.</text>
</comment>
<feature type="transmembrane region" description="Helical" evidence="5">
    <location>
        <begin position="242"/>
        <end position="265"/>
    </location>
</feature>
<dbReference type="GO" id="GO:0006487">
    <property type="term" value="P:protein N-linked glycosylation"/>
    <property type="evidence" value="ECO:0007669"/>
    <property type="project" value="TreeGrafter"/>
</dbReference>
<evidence type="ECO:0000259" key="7">
    <source>
        <dbReference type="Pfam" id="PF04138"/>
    </source>
</evidence>
<evidence type="ECO:0000313" key="9">
    <source>
        <dbReference type="Proteomes" id="UP000679179"/>
    </source>
</evidence>
<evidence type="ECO:0000313" key="8">
    <source>
        <dbReference type="EMBL" id="GIM29272.1"/>
    </source>
</evidence>
<name>A0A919RZW6_9CLOT</name>
<evidence type="ECO:0000256" key="1">
    <source>
        <dbReference type="ARBA" id="ARBA00004141"/>
    </source>
</evidence>
<evidence type="ECO:0000256" key="5">
    <source>
        <dbReference type="SAM" id="Phobius"/>
    </source>
</evidence>
<dbReference type="Pfam" id="PF00535">
    <property type="entry name" value="Glycos_transf_2"/>
    <property type="match status" value="1"/>
</dbReference>
<keyword evidence="4 5" id="KW-0472">Membrane</keyword>
<dbReference type="GO" id="GO:0000271">
    <property type="term" value="P:polysaccharide biosynthetic process"/>
    <property type="evidence" value="ECO:0007669"/>
    <property type="project" value="InterPro"/>
</dbReference>
<dbReference type="SUPFAM" id="SSF53448">
    <property type="entry name" value="Nucleotide-diphospho-sugar transferases"/>
    <property type="match status" value="1"/>
</dbReference>
<dbReference type="Gene3D" id="3.90.550.10">
    <property type="entry name" value="Spore Coat Polysaccharide Biosynthesis Protein SpsA, Chain A"/>
    <property type="match status" value="1"/>
</dbReference>
<evidence type="ECO:0000259" key="6">
    <source>
        <dbReference type="Pfam" id="PF00535"/>
    </source>
</evidence>
<dbReference type="InterPro" id="IPR007267">
    <property type="entry name" value="GtrA_DPMS_TM"/>
</dbReference>
<dbReference type="Pfam" id="PF04138">
    <property type="entry name" value="GtrA_DPMS_TM"/>
    <property type="match status" value="1"/>
</dbReference>
<organism evidence="8 9">
    <name type="scientific">Clostridium polyendosporum</name>
    <dbReference type="NCBI Taxonomy" id="69208"/>
    <lineage>
        <taxon>Bacteria</taxon>
        <taxon>Bacillati</taxon>
        <taxon>Bacillota</taxon>
        <taxon>Clostridia</taxon>
        <taxon>Eubacteriales</taxon>
        <taxon>Clostridiaceae</taxon>
        <taxon>Clostridium</taxon>
    </lineage>
</organism>
<dbReference type="CDD" id="cd04179">
    <property type="entry name" value="DPM_DPG-synthase_like"/>
    <property type="match status" value="1"/>
</dbReference>
<gene>
    <name evidence="8" type="ORF">CPJCM30710_19380</name>
</gene>
<feature type="transmembrane region" description="Helical" evidence="5">
    <location>
        <begin position="310"/>
        <end position="329"/>
    </location>
</feature>
<reference evidence="8" key="1">
    <citation type="submission" date="2021-03" db="EMBL/GenBank/DDBJ databases">
        <title>Taxonomic study of Clostridium polyendosporum from meadow-gley soil under rice.</title>
        <authorList>
            <person name="Kobayashi H."/>
            <person name="Tanizawa Y."/>
            <person name="Yagura M."/>
        </authorList>
    </citation>
    <scope>NUCLEOTIDE SEQUENCE</scope>
    <source>
        <strain evidence="8">JCM 30710</strain>
    </source>
</reference>
<protein>
    <submittedName>
        <fullName evidence="8">Dolichol-phosphate mannosyltransferase</fullName>
    </submittedName>
</protein>
<keyword evidence="8" id="KW-0328">Glycosyltransferase</keyword>
<keyword evidence="2 5" id="KW-0812">Transmembrane</keyword>
<keyword evidence="8" id="KW-0808">Transferase</keyword>
<feature type="domain" description="Glycosyltransferase 2-like" evidence="6">
    <location>
        <begin position="20"/>
        <end position="150"/>
    </location>
</feature>
<proteinExistence type="predicted"/>
<dbReference type="GO" id="GO:0016020">
    <property type="term" value="C:membrane"/>
    <property type="evidence" value="ECO:0007669"/>
    <property type="project" value="UniProtKB-SubCell"/>
</dbReference>
<accession>A0A919RZW6</accession>
<dbReference type="GO" id="GO:0016757">
    <property type="term" value="F:glycosyltransferase activity"/>
    <property type="evidence" value="ECO:0007669"/>
    <property type="project" value="UniProtKB-KW"/>
</dbReference>
<dbReference type="PANTHER" id="PTHR10859:SF114">
    <property type="entry name" value="DOLICHOL-PHOSPHATE MANNOSYLTRANSFERASE"/>
    <property type="match status" value="1"/>
</dbReference>